<protein>
    <submittedName>
        <fullName evidence="2">Uncharacterized protein</fullName>
    </submittedName>
</protein>
<evidence type="ECO:0000256" key="1">
    <source>
        <dbReference type="SAM" id="MobiDB-lite"/>
    </source>
</evidence>
<accession>A0A382R3P7</accession>
<gene>
    <name evidence="2" type="ORF">METZ01_LOCUS345150</name>
</gene>
<dbReference type="AlphaFoldDB" id="A0A382R3P7"/>
<sequence>MRFHISSHHTPDNCAVHRGDGTPPVTDWRARCKEVGVEFVAGGSCPPMHSG</sequence>
<feature type="region of interest" description="Disordered" evidence="1">
    <location>
        <begin position="1"/>
        <end position="21"/>
    </location>
</feature>
<evidence type="ECO:0000313" key="2">
    <source>
        <dbReference type="EMBL" id="SVC92296.1"/>
    </source>
</evidence>
<proteinExistence type="predicted"/>
<dbReference type="EMBL" id="UINC01118874">
    <property type="protein sequence ID" value="SVC92296.1"/>
    <property type="molecule type" value="Genomic_DNA"/>
</dbReference>
<feature type="compositionally biased region" description="Basic and acidic residues" evidence="1">
    <location>
        <begin position="9"/>
        <end position="20"/>
    </location>
</feature>
<reference evidence="2" key="1">
    <citation type="submission" date="2018-05" db="EMBL/GenBank/DDBJ databases">
        <authorList>
            <person name="Lanie J.A."/>
            <person name="Ng W.-L."/>
            <person name="Kazmierczak K.M."/>
            <person name="Andrzejewski T.M."/>
            <person name="Davidsen T.M."/>
            <person name="Wayne K.J."/>
            <person name="Tettelin H."/>
            <person name="Glass J.I."/>
            <person name="Rusch D."/>
            <person name="Podicherti R."/>
            <person name="Tsui H.-C.T."/>
            <person name="Winkler M.E."/>
        </authorList>
    </citation>
    <scope>NUCLEOTIDE SEQUENCE</scope>
</reference>
<feature type="non-terminal residue" evidence="2">
    <location>
        <position position="51"/>
    </location>
</feature>
<name>A0A382R3P7_9ZZZZ</name>
<organism evidence="2">
    <name type="scientific">marine metagenome</name>
    <dbReference type="NCBI Taxonomy" id="408172"/>
    <lineage>
        <taxon>unclassified sequences</taxon>
        <taxon>metagenomes</taxon>
        <taxon>ecological metagenomes</taxon>
    </lineage>
</organism>